<dbReference type="InterPro" id="IPR021362">
    <property type="entry name" value="DUF2834"/>
</dbReference>
<evidence type="ECO:0008006" key="4">
    <source>
        <dbReference type="Google" id="ProtNLM"/>
    </source>
</evidence>
<dbReference type="KEGG" id="phb:HYN04_08950"/>
<reference evidence="3" key="1">
    <citation type="submission" date="2018-05" db="EMBL/GenBank/DDBJ databases">
        <title>Genome sequencing of Phenylobacterium sp. HYN0004.</title>
        <authorList>
            <person name="Yi H."/>
            <person name="Baek C."/>
        </authorList>
    </citation>
    <scope>NUCLEOTIDE SEQUENCE [LARGE SCALE GENOMIC DNA]</scope>
    <source>
        <strain evidence="3">HYN0004</strain>
    </source>
</reference>
<keyword evidence="1" id="KW-1133">Transmembrane helix</keyword>
<gene>
    <name evidence="2" type="ORF">HYN04_08950</name>
</gene>
<dbReference type="OrthoDB" id="2619901at2"/>
<evidence type="ECO:0000256" key="1">
    <source>
        <dbReference type="SAM" id="Phobius"/>
    </source>
</evidence>
<dbReference type="AlphaFoldDB" id="A0A2Z3HX23"/>
<evidence type="ECO:0000313" key="3">
    <source>
        <dbReference type="Proteomes" id="UP000247763"/>
    </source>
</evidence>
<dbReference type="EMBL" id="CP029479">
    <property type="protein sequence ID" value="AWM77881.1"/>
    <property type="molecule type" value="Genomic_DNA"/>
</dbReference>
<name>A0A2Z3HX23_9CAUL</name>
<sequence length="146" mass="15695">MQSRRLALVYLVLGLAGLALTWSQNLAYFGPAAAGGFADFLRGTVANPGARSIAFDILIVGWTASIWMVIEGRRRRMKFVWLYPVLGWTVAMAFAVPLFLAVRELALRTPPEIEGRPGLIDGLGLGLVSAFALVLLVLGVRAAGLI</sequence>
<dbReference type="Proteomes" id="UP000247763">
    <property type="component" value="Chromosome"/>
</dbReference>
<keyword evidence="3" id="KW-1185">Reference proteome</keyword>
<feature type="transmembrane region" description="Helical" evidence="1">
    <location>
        <begin position="50"/>
        <end position="70"/>
    </location>
</feature>
<feature type="transmembrane region" description="Helical" evidence="1">
    <location>
        <begin position="82"/>
        <end position="102"/>
    </location>
</feature>
<proteinExistence type="predicted"/>
<keyword evidence="1" id="KW-0472">Membrane</keyword>
<accession>A0A2Z3HX23</accession>
<dbReference type="Pfam" id="PF11196">
    <property type="entry name" value="DUF2834"/>
    <property type="match status" value="1"/>
</dbReference>
<keyword evidence="1" id="KW-0812">Transmembrane</keyword>
<protein>
    <recommendedName>
        <fullName evidence="4">DUF2834 domain-containing protein</fullName>
    </recommendedName>
</protein>
<organism evidence="2 3">
    <name type="scientific">Phenylobacterium parvum</name>
    <dbReference type="NCBI Taxonomy" id="2201350"/>
    <lineage>
        <taxon>Bacteria</taxon>
        <taxon>Pseudomonadati</taxon>
        <taxon>Pseudomonadota</taxon>
        <taxon>Alphaproteobacteria</taxon>
        <taxon>Caulobacterales</taxon>
        <taxon>Caulobacteraceae</taxon>
        <taxon>Phenylobacterium</taxon>
    </lineage>
</organism>
<dbReference type="RefSeq" id="WP_110450448.1">
    <property type="nucleotide sequence ID" value="NZ_CP029479.1"/>
</dbReference>
<evidence type="ECO:0000313" key="2">
    <source>
        <dbReference type="EMBL" id="AWM77881.1"/>
    </source>
</evidence>
<feature type="transmembrane region" description="Helical" evidence="1">
    <location>
        <begin position="122"/>
        <end position="143"/>
    </location>
</feature>